<accession>A0A6J7NWI6</accession>
<evidence type="ECO:0000313" key="1">
    <source>
        <dbReference type="EMBL" id="CAB4997451.1"/>
    </source>
</evidence>
<organism evidence="1">
    <name type="scientific">freshwater metagenome</name>
    <dbReference type="NCBI Taxonomy" id="449393"/>
    <lineage>
        <taxon>unclassified sequences</taxon>
        <taxon>metagenomes</taxon>
        <taxon>ecological metagenomes</taxon>
    </lineage>
</organism>
<sequence length="63" mass="6567">MTPAGVILPMKLSKKAVNHMLPSGPAAISNRPAPLPGVLGTSLGRLNSRVRPFGAIRPILSLQ</sequence>
<name>A0A6J7NWI6_9ZZZZ</name>
<dbReference type="EMBL" id="CAFBOM010000249">
    <property type="protein sequence ID" value="CAB4997451.1"/>
    <property type="molecule type" value="Genomic_DNA"/>
</dbReference>
<proteinExistence type="predicted"/>
<reference evidence="1" key="1">
    <citation type="submission" date="2020-05" db="EMBL/GenBank/DDBJ databases">
        <authorList>
            <person name="Chiriac C."/>
            <person name="Salcher M."/>
            <person name="Ghai R."/>
            <person name="Kavagutti S V."/>
        </authorList>
    </citation>
    <scope>NUCLEOTIDE SEQUENCE</scope>
</reference>
<gene>
    <name evidence="1" type="ORF">UFOPK3957_01373</name>
</gene>
<dbReference type="AlphaFoldDB" id="A0A6J7NWI6"/>
<protein>
    <submittedName>
        <fullName evidence="1">Unannotated protein</fullName>
    </submittedName>
</protein>